<evidence type="ECO:0008006" key="3">
    <source>
        <dbReference type="Google" id="ProtNLM"/>
    </source>
</evidence>
<organism evidence="1 2">
    <name type="scientific">Coptis chinensis</name>
    <dbReference type="NCBI Taxonomy" id="261450"/>
    <lineage>
        <taxon>Eukaryota</taxon>
        <taxon>Viridiplantae</taxon>
        <taxon>Streptophyta</taxon>
        <taxon>Embryophyta</taxon>
        <taxon>Tracheophyta</taxon>
        <taxon>Spermatophyta</taxon>
        <taxon>Magnoliopsida</taxon>
        <taxon>Ranunculales</taxon>
        <taxon>Ranunculaceae</taxon>
        <taxon>Coptidoideae</taxon>
        <taxon>Coptis</taxon>
    </lineage>
</organism>
<accession>A0A835LYY0</accession>
<comment type="caution">
    <text evidence="1">The sequence shown here is derived from an EMBL/GenBank/DDBJ whole genome shotgun (WGS) entry which is preliminary data.</text>
</comment>
<sequence>MQNDLVKRRDDLVNTREMAGRMDMGVIGCLLVVAALLRSATADTYVVLGNLRWSVPTNGDDGAYRMWAAGQDFEIGDTLGGFLTRDFSGLCLTLSPIALINL</sequence>
<dbReference type="Proteomes" id="UP000631114">
    <property type="component" value="Unassembled WGS sequence"/>
</dbReference>
<evidence type="ECO:0000313" key="2">
    <source>
        <dbReference type="Proteomes" id="UP000631114"/>
    </source>
</evidence>
<dbReference type="EMBL" id="JADFTS010000003">
    <property type="protein sequence ID" value="KAF9613463.1"/>
    <property type="molecule type" value="Genomic_DNA"/>
</dbReference>
<protein>
    <recommendedName>
        <fullName evidence="3">Phytocyanin domain-containing protein</fullName>
    </recommendedName>
</protein>
<gene>
    <name evidence="1" type="ORF">IFM89_008310</name>
</gene>
<keyword evidence="2" id="KW-1185">Reference proteome</keyword>
<name>A0A835LYY0_9MAGN</name>
<evidence type="ECO:0000313" key="1">
    <source>
        <dbReference type="EMBL" id="KAF9613463.1"/>
    </source>
</evidence>
<dbReference type="OrthoDB" id="2015260at2759"/>
<reference evidence="1 2" key="1">
    <citation type="submission" date="2020-10" db="EMBL/GenBank/DDBJ databases">
        <title>The Coptis chinensis genome and diversification of protoberbering-type alkaloids.</title>
        <authorList>
            <person name="Wang B."/>
            <person name="Shu S."/>
            <person name="Song C."/>
            <person name="Liu Y."/>
        </authorList>
    </citation>
    <scope>NUCLEOTIDE SEQUENCE [LARGE SCALE GENOMIC DNA]</scope>
    <source>
        <strain evidence="1">HL-2020</strain>
        <tissue evidence="1">Leaf</tissue>
    </source>
</reference>
<proteinExistence type="predicted"/>
<dbReference type="AlphaFoldDB" id="A0A835LYY0"/>